<organism evidence="3 5">
    <name type="scientific">Candidatus Phosphoribacter hodrii</name>
    <dbReference type="NCBI Taxonomy" id="2953743"/>
    <lineage>
        <taxon>Bacteria</taxon>
        <taxon>Bacillati</taxon>
        <taxon>Actinomycetota</taxon>
        <taxon>Actinomycetes</taxon>
        <taxon>Micrococcales</taxon>
        <taxon>Dermatophilaceae</taxon>
        <taxon>Candidatus Phosphoribacter</taxon>
    </lineage>
</organism>
<accession>A0A935IU73</accession>
<dbReference type="EMBL" id="JADJIB010000002">
    <property type="protein sequence ID" value="MBK7272868.1"/>
    <property type="molecule type" value="Genomic_DNA"/>
</dbReference>
<dbReference type="AlphaFoldDB" id="A0A935IU73"/>
<evidence type="ECO:0000313" key="3">
    <source>
        <dbReference type="EMBL" id="MBK7272868.1"/>
    </source>
</evidence>
<sequence length="165" mass="16096">MGFLDKAKAAATELSAKADQALASQGLAGPSVGGKQADKFFRDLGVLAYLDATGRPSDAGERDRIMTALHGFEAQGALPSFALQTAAPPPPPPPGAAAQAPQGYAAAPPPPSPGGAAQPPPPPGWGAAPPPPPPAPSWGAAPPPPPPPNWGAAPPPPPPSPPPAG</sequence>
<proteinExistence type="predicted"/>
<feature type="region of interest" description="Disordered" evidence="1">
    <location>
        <begin position="80"/>
        <end position="165"/>
    </location>
</feature>
<evidence type="ECO:0000313" key="4">
    <source>
        <dbReference type="Proteomes" id="UP000718281"/>
    </source>
</evidence>
<dbReference type="EMBL" id="JADIXZ010000004">
    <property type="protein sequence ID" value="MBK6300515.1"/>
    <property type="molecule type" value="Genomic_DNA"/>
</dbReference>
<feature type="compositionally biased region" description="Pro residues" evidence="1">
    <location>
        <begin position="107"/>
        <end position="165"/>
    </location>
</feature>
<dbReference type="Proteomes" id="UP000718281">
    <property type="component" value="Unassembled WGS sequence"/>
</dbReference>
<gene>
    <name evidence="2" type="ORF">IPF40_05505</name>
    <name evidence="3" type="ORF">IPI13_06735</name>
</gene>
<evidence type="ECO:0000313" key="2">
    <source>
        <dbReference type="EMBL" id="MBK6300515.1"/>
    </source>
</evidence>
<dbReference type="Proteomes" id="UP000726105">
    <property type="component" value="Unassembled WGS sequence"/>
</dbReference>
<protein>
    <submittedName>
        <fullName evidence="3">Uncharacterized protein</fullName>
    </submittedName>
</protein>
<name>A0A935IU73_9MICO</name>
<comment type="caution">
    <text evidence="3">The sequence shown here is derived from an EMBL/GenBank/DDBJ whole genome shotgun (WGS) entry which is preliminary data.</text>
</comment>
<feature type="compositionally biased region" description="Low complexity" evidence="1">
    <location>
        <begin position="96"/>
        <end position="106"/>
    </location>
</feature>
<reference evidence="4 5" key="1">
    <citation type="submission" date="2020-10" db="EMBL/GenBank/DDBJ databases">
        <title>Connecting structure to function with the recovery of over 1000 high-quality activated sludge metagenome-assembled genomes encoding full-length rRNA genes using long-read sequencing.</title>
        <authorList>
            <person name="Singleton C.M."/>
            <person name="Petriglieri F."/>
            <person name="Kristensen J.M."/>
            <person name="Kirkegaard R.H."/>
            <person name="Michaelsen T.Y."/>
            <person name="Andersen M.H."/>
            <person name="Karst S.M."/>
            <person name="Dueholm M.S."/>
            <person name="Nielsen P.H."/>
            <person name="Albertsen M."/>
        </authorList>
    </citation>
    <scope>NUCLEOTIDE SEQUENCE [LARGE SCALE GENOMIC DNA]</scope>
    <source>
        <strain evidence="2">AalE_18-Q3-R2-46_BAT3C.188</strain>
        <strain evidence="3">Ega_18-Q3-R5-49_MAXAC.001</strain>
    </source>
</reference>
<evidence type="ECO:0000313" key="5">
    <source>
        <dbReference type="Proteomes" id="UP000726105"/>
    </source>
</evidence>
<evidence type="ECO:0000256" key="1">
    <source>
        <dbReference type="SAM" id="MobiDB-lite"/>
    </source>
</evidence>